<dbReference type="PANTHER" id="PTHR11319">
    <property type="entry name" value="G PROTEIN-COUPLED RECEPTOR-RELATED"/>
    <property type="match status" value="1"/>
</dbReference>
<dbReference type="GO" id="GO:0005576">
    <property type="term" value="C:extracellular region"/>
    <property type="evidence" value="ECO:0007669"/>
    <property type="project" value="UniProtKB-SubCell"/>
</dbReference>
<dbReference type="RefSeq" id="WP_188364022.1">
    <property type="nucleotide sequence ID" value="NZ_BAABJF010000032.1"/>
</dbReference>
<evidence type="ECO:0000256" key="8">
    <source>
        <dbReference type="SAM" id="MobiDB-lite"/>
    </source>
</evidence>
<dbReference type="NCBIfam" id="TIGR01376">
    <property type="entry name" value="POMP_repeat"/>
    <property type="match status" value="1"/>
</dbReference>
<evidence type="ECO:0000256" key="3">
    <source>
        <dbReference type="ARBA" id="ARBA00004613"/>
    </source>
</evidence>
<feature type="region of interest" description="Disordered" evidence="8">
    <location>
        <begin position="972"/>
        <end position="999"/>
    </location>
</feature>
<keyword evidence="4" id="KW-0964">Secreted</keyword>
<organism evidence="9 10">
    <name type="scientific">Marinicella pacifica</name>
    <dbReference type="NCBI Taxonomy" id="1171543"/>
    <lineage>
        <taxon>Bacteria</taxon>
        <taxon>Pseudomonadati</taxon>
        <taxon>Pseudomonadota</taxon>
        <taxon>Gammaproteobacteria</taxon>
        <taxon>Lysobacterales</taxon>
        <taxon>Marinicellaceae</taxon>
        <taxon>Marinicella</taxon>
    </lineage>
</organism>
<comment type="caution">
    <text evidence="9">The sequence shown here is derived from an EMBL/GenBank/DDBJ whole genome shotgun (WGS) entry which is preliminary data.</text>
</comment>
<evidence type="ECO:0000256" key="5">
    <source>
        <dbReference type="ARBA" id="ARBA00022729"/>
    </source>
</evidence>
<sequence length="1025" mass="106781">MNILATTSICRFIGVTFLFFIGSTQAQVCRVSVNGNTSASGATWQQTKNLQSALNNPAQCPEIWVKSGTYYPTASGNRNASFRVQAGVKVFGGFYGTEVSRTQRDYLYNKAVLSGNIGASGDATDNSRHVVYLDGTSGAPIQNSTEIDGFIIRDGYADNGNGGGMVCESDGTGTACSPILRNLEFINNVAVYGGALYNQGFNNGDTRPIIENTVFRNNKTLPGNLWGEGGAIYNDANGGVSGPVFGNVEFTNNQAAVKGGAMSSLANNGGRTQPVVFKGTFSGNSAKLGGAIANDNFNLSTSSLSLYNSTFANNNSQEHGGALYVMRTTTELNNVTLASNGAALAGGGIYMGYGSTTLRNSILWGNSAPSGAQLFNESGQITATDNVIQNDCAGFGSSGSGGSQSCHNIYTGDPQLGSLQMNRGFTQTMLPGIGSSAIDNGDNATCRPTDQRGIVRPQNGQCDIGSVEVLNVCRVTMNGTPTGNGSDWGGHAMDPQTALSSPTCHQVWIKSGTYYPTSGSDRSVSFQVQPGVTVMGGFAGTENNPSERDIQNNPVYLSGNIGNPNDDSDNSYHVLFLDGTQGTKILPNTVIADLEVRHGYGSLGSFDFPNNSGAGLFCDGSGANSACNPYLSNIRFFNNQAPSGSGGAMFNHADNNGQSSPQLVNIKFESNSAFNGGAMYNHGNQGGDSSPVVVNGDFLSNSAANSGGAVYNNAYAGTSRSQFIFGQFKQNTADYGGAVYNSGQAGGINTANFKQLTFTSNQASFDGGAFYSAGWNNGMSKPTLQDITFRSNLAPRGGAMFLNDLAGNGSADINRVTFTQNTATDGGALYNDGENGFSHPTLTNVTFHNNLAMANGGAIYNNGDNGASSPDIQNSTFTGNNAGYGGAMYSSADPTGSSSPTMRHIIMWDNAATTDGDTIYHNLGESNLDDSIIQYGCPTSGFGNANCNNIINSDPLLGSFGLHGGNTETRVPASNSPAIDAGDNNYCPGEDQRGESRPKGLACDIGSVEVDTQGPTDIIFKDGFD</sequence>
<dbReference type="InterPro" id="IPR003368">
    <property type="entry name" value="POMP_repeat"/>
</dbReference>
<evidence type="ECO:0000256" key="6">
    <source>
        <dbReference type="ARBA" id="ARBA00023136"/>
    </source>
</evidence>
<gene>
    <name evidence="9" type="ORF">GCM10011365_04160</name>
</gene>
<evidence type="ECO:0000256" key="7">
    <source>
        <dbReference type="ARBA" id="ARBA00023237"/>
    </source>
</evidence>
<dbReference type="EMBL" id="BMEO01000002">
    <property type="protein sequence ID" value="GGF86340.1"/>
    <property type="molecule type" value="Genomic_DNA"/>
</dbReference>
<dbReference type="InterPro" id="IPR059226">
    <property type="entry name" value="Choice_anch_Q_dom"/>
</dbReference>
<proteinExistence type="predicted"/>
<accession>A0A917CEC2</accession>
<protein>
    <recommendedName>
        <fullName evidence="11">Outer membrane repeat protein</fullName>
    </recommendedName>
</protein>
<reference evidence="9" key="1">
    <citation type="journal article" date="2014" name="Int. J. Syst. Evol. Microbiol.">
        <title>Complete genome sequence of Corynebacterium casei LMG S-19264T (=DSM 44701T), isolated from a smear-ripened cheese.</title>
        <authorList>
            <consortium name="US DOE Joint Genome Institute (JGI-PGF)"/>
            <person name="Walter F."/>
            <person name="Albersmeier A."/>
            <person name="Kalinowski J."/>
            <person name="Ruckert C."/>
        </authorList>
    </citation>
    <scope>NUCLEOTIDE SEQUENCE</scope>
    <source>
        <strain evidence="9">CGMCC 1.12181</strain>
    </source>
</reference>
<dbReference type="SUPFAM" id="SSF51126">
    <property type="entry name" value="Pectin lyase-like"/>
    <property type="match status" value="3"/>
</dbReference>
<evidence type="ECO:0000256" key="2">
    <source>
        <dbReference type="ARBA" id="ARBA00004442"/>
    </source>
</evidence>
<evidence type="ECO:0008006" key="11">
    <source>
        <dbReference type="Google" id="ProtNLM"/>
    </source>
</evidence>
<dbReference type="AlphaFoldDB" id="A0A917CEC2"/>
<dbReference type="InterPro" id="IPR012334">
    <property type="entry name" value="Pectin_lyas_fold"/>
</dbReference>
<evidence type="ECO:0000313" key="10">
    <source>
        <dbReference type="Proteomes" id="UP000605253"/>
    </source>
</evidence>
<evidence type="ECO:0000313" key="9">
    <source>
        <dbReference type="EMBL" id="GGF86340.1"/>
    </source>
</evidence>
<dbReference type="NCBIfam" id="NF041518">
    <property type="entry name" value="choice_anch_Q"/>
    <property type="match status" value="2"/>
</dbReference>
<comment type="subcellular location">
    <subcellularLocation>
        <location evidence="1">Cell envelope</location>
    </subcellularLocation>
    <subcellularLocation>
        <location evidence="2">Cell outer membrane</location>
    </subcellularLocation>
    <subcellularLocation>
        <location evidence="3">Secreted</location>
    </subcellularLocation>
</comment>
<dbReference type="Pfam" id="PF02415">
    <property type="entry name" value="Chlam_PMP"/>
    <property type="match status" value="2"/>
</dbReference>
<dbReference type="PANTHER" id="PTHR11319:SF35">
    <property type="entry name" value="OUTER MEMBRANE PROTEIN PMPC-RELATED"/>
    <property type="match status" value="1"/>
</dbReference>
<keyword evidence="6" id="KW-0472">Membrane</keyword>
<dbReference type="GO" id="GO:0009279">
    <property type="term" value="C:cell outer membrane"/>
    <property type="evidence" value="ECO:0007669"/>
    <property type="project" value="UniProtKB-SubCell"/>
</dbReference>
<dbReference type="Gene3D" id="2.160.20.10">
    <property type="entry name" value="Single-stranded right-handed beta-helix, Pectin lyase-like"/>
    <property type="match status" value="1"/>
</dbReference>
<dbReference type="InterPro" id="IPR011050">
    <property type="entry name" value="Pectin_lyase_fold/virulence"/>
</dbReference>
<keyword evidence="10" id="KW-1185">Reference proteome</keyword>
<evidence type="ECO:0000256" key="1">
    <source>
        <dbReference type="ARBA" id="ARBA00004196"/>
    </source>
</evidence>
<evidence type="ECO:0000256" key="4">
    <source>
        <dbReference type="ARBA" id="ARBA00022525"/>
    </source>
</evidence>
<dbReference type="Proteomes" id="UP000605253">
    <property type="component" value="Unassembled WGS sequence"/>
</dbReference>
<reference evidence="9" key="2">
    <citation type="submission" date="2020-09" db="EMBL/GenBank/DDBJ databases">
        <authorList>
            <person name="Sun Q."/>
            <person name="Zhou Y."/>
        </authorList>
    </citation>
    <scope>NUCLEOTIDE SEQUENCE</scope>
    <source>
        <strain evidence="9">CGMCC 1.12181</strain>
    </source>
</reference>
<keyword evidence="7" id="KW-0998">Cell outer membrane</keyword>
<keyword evidence="5" id="KW-0732">Signal</keyword>
<name>A0A917CEC2_9GAMM</name>